<dbReference type="InterPro" id="IPR025496">
    <property type="entry name" value="DUF4387"/>
</dbReference>
<dbReference type="InterPro" id="IPR050509">
    <property type="entry name" value="CoA-transferase_III"/>
</dbReference>
<dbReference type="InterPro" id="IPR003673">
    <property type="entry name" value="CoA-Trfase_fam_III"/>
</dbReference>
<proteinExistence type="inferred from homology"/>
<comment type="similarity">
    <text evidence="1">Belongs to the CoA-transferase III family.</text>
</comment>
<dbReference type="EMBL" id="JAOPEN010000003">
    <property type="protein sequence ID" value="KAJ4861295.1"/>
    <property type="molecule type" value="Genomic_DNA"/>
</dbReference>
<dbReference type="Pfam" id="PF02515">
    <property type="entry name" value="CoA_transf_3"/>
    <property type="match status" value="2"/>
</dbReference>
<dbReference type="SUPFAM" id="SSF89796">
    <property type="entry name" value="CoA-transferase family III (CaiB/BaiF)"/>
    <property type="match status" value="2"/>
</dbReference>
<evidence type="ECO:0000256" key="1">
    <source>
        <dbReference type="ARBA" id="ARBA00008383"/>
    </source>
</evidence>
<protein>
    <submittedName>
        <fullName evidence="3">CoA-transferase family III domain-containing protein</fullName>
    </submittedName>
</protein>
<dbReference type="Pfam" id="PF14330">
    <property type="entry name" value="DUF4387"/>
    <property type="match status" value="1"/>
</dbReference>
<reference evidence="3" key="1">
    <citation type="submission" date="2022-09" db="EMBL/GenBank/DDBJ databases">
        <title>Chromosome-level assembly of Trichoderma breve T069, a fungus used in development of biopesticide product.</title>
        <authorList>
            <person name="Lin R."/>
            <person name="Liu T."/>
        </authorList>
    </citation>
    <scope>NUCLEOTIDE SEQUENCE</scope>
    <source>
        <strain evidence="3">T069</strain>
    </source>
</reference>
<sequence length="535" mass="58010">MYFKPALAWKCTIKRPWAQGSVGERDTLGTQQHAPLLQIDVPASKDTYTNEIFVDTNSVEGPIRKYHLNGVAHVGSGFNRQNFTALAVVRELWEGMCMPSSALNSLTLLDASDSPALRSSYTIGILAQSSIALSALAAAQIHAIRNQVPVPRVEVLLKHAVIECKSERLYRLNGKPAPSPWGLVGGLHETLDGSVRIHDSFPNHAEGALELLGLPKDASRQQVSQETAKWASIDLESVGIFENRLAIYSLRSYQQWDLLPRSKVISNLPILLKKLANGYSGLPAHIPEGSDKCLRGLRVIEMSRVIAAPLAGKTLAAHGADVLWVTSPSLPALPTMDRDFELVKSADVFIQGLRPGSLASRGLSAEEIIKTNPGIIIANMSAFGPTGPWSNRRGFDSLVQTCNGMNVSEAAHFGAGEAARPLPCQILDHAGGYLLATGIIASLYRQSGEGVAWQVDISFASILKYLRSLGQYPGSSGFRCNDYECAEDVKEYLEAYESGFGLLEAMRHSAAIEGCSVGWEIMPKRLGSDGPKWLR</sequence>
<name>A0A9W9BDR9_9HYPO</name>
<keyword evidence="4" id="KW-1185">Reference proteome</keyword>
<feature type="domain" description="DUF4387" evidence="2">
    <location>
        <begin position="1"/>
        <end position="39"/>
    </location>
</feature>
<evidence type="ECO:0000313" key="3">
    <source>
        <dbReference type="EMBL" id="KAJ4861295.1"/>
    </source>
</evidence>
<dbReference type="AlphaFoldDB" id="A0A9W9BDR9"/>
<comment type="caution">
    <text evidence="3">The sequence shown here is derived from an EMBL/GenBank/DDBJ whole genome shotgun (WGS) entry which is preliminary data.</text>
</comment>
<dbReference type="Gene3D" id="3.40.50.10540">
    <property type="entry name" value="Crotonobetainyl-coa:carnitine coa-transferase, domain 1"/>
    <property type="match status" value="2"/>
</dbReference>
<dbReference type="GO" id="GO:0003824">
    <property type="term" value="F:catalytic activity"/>
    <property type="evidence" value="ECO:0007669"/>
    <property type="project" value="InterPro"/>
</dbReference>
<accession>A0A9W9BDR9</accession>
<gene>
    <name evidence="3" type="ORF">T069G_06283</name>
</gene>
<dbReference type="RefSeq" id="XP_056030351.1">
    <property type="nucleotide sequence ID" value="XM_056173493.1"/>
</dbReference>
<evidence type="ECO:0000259" key="2">
    <source>
        <dbReference type="Pfam" id="PF14330"/>
    </source>
</evidence>
<dbReference type="Proteomes" id="UP001140511">
    <property type="component" value="Unassembled WGS sequence"/>
</dbReference>
<dbReference type="PANTHER" id="PTHR48228:SF4">
    <property type="entry name" value="BLR3030 PROTEIN"/>
    <property type="match status" value="1"/>
</dbReference>
<dbReference type="PANTHER" id="PTHR48228">
    <property type="entry name" value="SUCCINYL-COA--D-CITRAMALATE COA-TRANSFERASE"/>
    <property type="match status" value="1"/>
</dbReference>
<organism evidence="3 4">
    <name type="scientific">Trichoderma breve</name>
    <dbReference type="NCBI Taxonomy" id="2034170"/>
    <lineage>
        <taxon>Eukaryota</taxon>
        <taxon>Fungi</taxon>
        <taxon>Dikarya</taxon>
        <taxon>Ascomycota</taxon>
        <taxon>Pezizomycotina</taxon>
        <taxon>Sordariomycetes</taxon>
        <taxon>Hypocreomycetidae</taxon>
        <taxon>Hypocreales</taxon>
        <taxon>Hypocreaceae</taxon>
        <taxon>Trichoderma</taxon>
    </lineage>
</organism>
<dbReference type="GeneID" id="80868181"/>
<dbReference type="InterPro" id="IPR023606">
    <property type="entry name" value="CoA-Trfase_III_dom_1_sf"/>
</dbReference>
<evidence type="ECO:0000313" key="4">
    <source>
        <dbReference type="Proteomes" id="UP001140511"/>
    </source>
</evidence>